<accession>X0U2M0</accession>
<proteinExistence type="predicted"/>
<sequence>RSLSMGDIRMLIEHQGELAVVVLFTGFEAQELRDDISKLTKKLHLDYGPIIANWSGALAEVQGIETVINEFLGIVPEKPGPEPILYEP</sequence>
<gene>
    <name evidence="1" type="ORF">S01H1_25965</name>
</gene>
<feature type="non-terminal residue" evidence="1">
    <location>
        <position position="1"/>
    </location>
</feature>
<reference evidence="1" key="1">
    <citation type="journal article" date="2014" name="Front. Microbiol.">
        <title>High frequency of phylogenetically diverse reductive dehalogenase-homologous genes in deep subseafloor sedimentary metagenomes.</title>
        <authorList>
            <person name="Kawai M."/>
            <person name="Futagami T."/>
            <person name="Toyoda A."/>
            <person name="Takaki Y."/>
            <person name="Nishi S."/>
            <person name="Hori S."/>
            <person name="Arai W."/>
            <person name="Tsubouchi T."/>
            <person name="Morono Y."/>
            <person name="Uchiyama I."/>
            <person name="Ito T."/>
            <person name="Fujiyama A."/>
            <person name="Inagaki F."/>
            <person name="Takami H."/>
        </authorList>
    </citation>
    <scope>NUCLEOTIDE SEQUENCE</scope>
    <source>
        <strain evidence="1">Expedition CK06-06</strain>
    </source>
</reference>
<comment type="caution">
    <text evidence="1">The sequence shown here is derived from an EMBL/GenBank/DDBJ whole genome shotgun (WGS) entry which is preliminary data.</text>
</comment>
<dbReference type="EMBL" id="BARS01015720">
    <property type="protein sequence ID" value="GAF93606.1"/>
    <property type="molecule type" value="Genomic_DNA"/>
</dbReference>
<evidence type="ECO:0000313" key="1">
    <source>
        <dbReference type="EMBL" id="GAF93606.1"/>
    </source>
</evidence>
<organism evidence="1">
    <name type="scientific">marine sediment metagenome</name>
    <dbReference type="NCBI Taxonomy" id="412755"/>
    <lineage>
        <taxon>unclassified sequences</taxon>
        <taxon>metagenomes</taxon>
        <taxon>ecological metagenomes</taxon>
    </lineage>
</organism>
<dbReference type="AlphaFoldDB" id="X0U2M0"/>
<protein>
    <submittedName>
        <fullName evidence="1">Uncharacterized protein</fullName>
    </submittedName>
</protein>
<name>X0U2M0_9ZZZZ</name>